<evidence type="ECO:0000256" key="1">
    <source>
        <dbReference type="SAM" id="MobiDB-lite"/>
    </source>
</evidence>
<gene>
    <name evidence="3" type="ORF">SAMN05421508_1324</name>
</gene>
<feature type="compositionally biased region" description="Basic and acidic residues" evidence="1">
    <location>
        <begin position="152"/>
        <end position="177"/>
    </location>
</feature>
<reference evidence="3 4" key="1">
    <citation type="submission" date="2017-09" db="EMBL/GenBank/DDBJ databases">
        <authorList>
            <person name="Ehlers B."/>
            <person name="Leendertz F.H."/>
        </authorList>
    </citation>
    <scope>NUCLEOTIDE SEQUENCE [LARGE SCALE GENOMIC DNA]</scope>
    <source>
        <strain evidence="3 4">USBA 140</strain>
    </source>
</reference>
<sequence>MQSTACPAGIARRTETFPELEATARSVSAPGVTTAAVTGLVLRGVKVLTPALTPAAVHLLALLVEHVHGDDRWRLGRLRVVPSNARLAAMMGTCERGIRRLLSLLEANHWIVRRYTASNRRSRPQAGIDLAPVAARLADLREAVAWVAEEGRDARRQADAERPDGRKEQSGREDKSVLLKSYSRTPKPSASVQPAEAGADASAVGELVSLMLHASPRLQGLLSAHDLIDLQRPRPPAPALNRLTVVVGVFVRELGLSSGIWTEALARHGWAALAAAVVVMERQEVKRRAGYLRSMLRHPKLADTVRHSLRRLVDGGRGS</sequence>
<dbReference type="Proteomes" id="UP000219621">
    <property type="component" value="Unassembled WGS sequence"/>
</dbReference>
<keyword evidence="4" id="KW-1185">Reference proteome</keyword>
<dbReference type="InterPro" id="IPR005090">
    <property type="entry name" value="RepC_N"/>
</dbReference>
<evidence type="ECO:0000313" key="4">
    <source>
        <dbReference type="Proteomes" id="UP000219621"/>
    </source>
</evidence>
<dbReference type="EMBL" id="OCNJ01000032">
    <property type="protein sequence ID" value="SOE01914.1"/>
    <property type="molecule type" value="Genomic_DNA"/>
</dbReference>
<dbReference type="AlphaFoldDB" id="A0A286H3Q5"/>
<feature type="compositionally biased region" description="Polar residues" evidence="1">
    <location>
        <begin position="182"/>
        <end position="192"/>
    </location>
</feature>
<organism evidence="3 4">
    <name type="scientific">Caenispirillum bisanense</name>
    <dbReference type="NCBI Taxonomy" id="414052"/>
    <lineage>
        <taxon>Bacteria</taxon>
        <taxon>Pseudomonadati</taxon>
        <taxon>Pseudomonadota</taxon>
        <taxon>Alphaproteobacteria</taxon>
        <taxon>Rhodospirillales</taxon>
        <taxon>Novispirillaceae</taxon>
        <taxon>Caenispirillum</taxon>
    </lineage>
</organism>
<evidence type="ECO:0000259" key="2">
    <source>
        <dbReference type="Pfam" id="PF03428"/>
    </source>
</evidence>
<name>A0A286H3Q5_9PROT</name>
<proteinExistence type="predicted"/>
<accession>A0A286H3Q5</accession>
<protein>
    <submittedName>
        <fullName evidence="3">Replication protein C C-terminal region</fullName>
    </submittedName>
</protein>
<dbReference type="OrthoDB" id="7329885at2"/>
<feature type="domain" description="Plasmid replication protein C N-terminal" evidence="2">
    <location>
        <begin position="51"/>
        <end position="157"/>
    </location>
</feature>
<evidence type="ECO:0000313" key="3">
    <source>
        <dbReference type="EMBL" id="SOE01914.1"/>
    </source>
</evidence>
<feature type="region of interest" description="Disordered" evidence="1">
    <location>
        <begin position="152"/>
        <end position="197"/>
    </location>
</feature>
<dbReference type="Pfam" id="PF03428">
    <property type="entry name" value="RP-C"/>
    <property type="match status" value="1"/>
</dbReference>